<keyword evidence="1" id="KW-1133">Transmembrane helix</keyword>
<organism evidence="2 3">
    <name type="scientific">Imperialibacter roseus</name>
    <dbReference type="NCBI Taxonomy" id="1324217"/>
    <lineage>
        <taxon>Bacteria</taxon>
        <taxon>Pseudomonadati</taxon>
        <taxon>Bacteroidota</taxon>
        <taxon>Cytophagia</taxon>
        <taxon>Cytophagales</taxon>
        <taxon>Flammeovirgaceae</taxon>
        <taxon>Imperialibacter</taxon>
    </lineage>
</organism>
<keyword evidence="1" id="KW-0812">Transmembrane</keyword>
<dbReference type="RefSeq" id="WP_317489961.1">
    <property type="nucleotide sequence ID" value="NZ_CP136051.1"/>
</dbReference>
<feature type="transmembrane region" description="Helical" evidence="1">
    <location>
        <begin position="12"/>
        <end position="30"/>
    </location>
</feature>
<feature type="transmembrane region" description="Helical" evidence="1">
    <location>
        <begin position="81"/>
        <end position="103"/>
    </location>
</feature>
<keyword evidence="1" id="KW-0472">Membrane</keyword>
<reference evidence="2 3" key="1">
    <citation type="journal article" date="2023" name="Microbiol. Resour. Announc.">
        <title>Complete Genome Sequence of Imperialibacter roseus strain P4T.</title>
        <authorList>
            <person name="Tizabi D.R."/>
            <person name="Bachvaroff T."/>
            <person name="Hill R.T."/>
        </authorList>
    </citation>
    <scope>NUCLEOTIDE SEQUENCE [LARGE SCALE GENOMIC DNA]</scope>
    <source>
        <strain evidence="2 3">P4T</strain>
    </source>
</reference>
<feature type="transmembrane region" description="Helical" evidence="1">
    <location>
        <begin position="110"/>
        <end position="128"/>
    </location>
</feature>
<dbReference type="EMBL" id="CP136051">
    <property type="protein sequence ID" value="WOK07276.1"/>
    <property type="molecule type" value="Genomic_DNA"/>
</dbReference>
<evidence type="ECO:0008006" key="4">
    <source>
        <dbReference type="Google" id="ProtNLM"/>
    </source>
</evidence>
<evidence type="ECO:0000313" key="2">
    <source>
        <dbReference type="EMBL" id="WOK07276.1"/>
    </source>
</evidence>
<protein>
    <recommendedName>
        <fullName evidence="4">DUF2231 domain-containing protein</fullName>
    </recommendedName>
</protein>
<proteinExistence type="predicted"/>
<name>A0ABZ0IRC2_9BACT</name>
<gene>
    <name evidence="2" type="ORF">RT717_01395</name>
</gene>
<evidence type="ECO:0000313" key="3">
    <source>
        <dbReference type="Proteomes" id="UP001302349"/>
    </source>
</evidence>
<sequence length="147" mass="16138">MNEAHWHLVVNHLPIIFPIVGVIVMITGLISKSRGVKRTAHLIFIMGALTAMLAIITGEGAKEVVEKISGISQIYIENHETMAETFALLSYILGGLSLFALWASFKQKTFSTILNIATLVFALVVLFFGKETGTTGGEIRHTEIRKI</sequence>
<dbReference type="Proteomes" id="UP001302349">
    <property type="component" value="Chromosome"/>
</dbReference>
<feature type="transmembrane region" description="Helical" evidence="1">
    <location>
        <begin position="42"/>
        <end position="61"/>
    </location>
</feature>
<keyword evidence="3" id="KW-1185">Reference proteome</keyword>
<accession>A0ABZ0IRC2</accession>
<evidence type="ECO:0000256" key="1">
    <source>
        <dbReference type="SAM" id="Phobius"/>
    </source>
</evidence>